<name>A0A232ESJ3_9HYME</name>
<sequence>MTFNLARKISLSLLIMLWVINLVDCSISSQKVDLQDTRTFVISSDDEDYDADESEMIQPKDINHIESLVEDKEKYTPLHSYVIRYNRIISPATSKPLRGRADLNMLMQNNFHTRKLQLTFDFEQLRRKNFERQKDESNDDYKEEEDESTTDNFSGDFENVQELEIIHTPSTTEKSTSNETFSSNTDIESESENGTFENLISSDTSISVPTTTNAYYKKAPIIQNTQRLTTDNQETTKSKDNNGHTADYQASTLDIDDVLTRLSTEFYSNTASAATASDNETKATFTTNKNAEGNTMISSNQSTENILARSRMTTETSTQTYDGESTGSFSRNLTINTEAMKIVTSEPFNFTTKKKDRNDSREKLTQNTTETSMEPTTTNETEESLEYEKIFPEYSSEIEEIKANNFTYNFTDAEIEKTLKNLAKKTFDFKKPRNCSAFEGSKYGIQAIECAISDLQHVKNRNEAKKVLAKVWKITKVWLCIYVIIAIPCWCQKGWCCCCFRCKFCFPRKIIMIEKKYFSENPPGILVETTTNDKQKSAAQTIKYEPTIFEQDAYEKFESAIKNL</sequence>
<feature type="signal peptide" evidence="2">
    <location>
        <begin position="1"/>
        <end position="25"/>
    </location>
</feature>
<feature type="region of interest" description="Disordered" evidence="1">
    <location>
        <begin position="226"/>
        <end position="248"/>
    </location>
</feature>
<accession>A0A232ESJ3</accession>
<comment type="caution">
    <text evidence="3">The sequence shown here is derived from an EMBL/GenBank/DDBJ whole genome shotgun (WGS) entry which is preliminary data.</text>
</comment>
<feature type="compositionally biased region" description="Basic and acidic residues" evidence="1">
    <location>
        <begin position="131"/>
        <end position="140"/>
    </location>
</feature>
<feature type="region of interest" description="Disordered" evidence="1">
    <location>
        <begin position="167"/>
        <end position="192"/>
    </location>
</feature>
<reference evidence="3 4" key="1">
    <citation type="journal article" date="2017" name="Curr. Biol.">
        <title>The Evolution of Venom by Co-option of Single-Copy Genes.</title>
        <authorList>
            <person name="Martinson E.O."/>
            <person name="Mrinalini"/>
            <person name="Kelkar Y.D."/>
            <person name="Chang C.H."/>
            <person name="Werren J.H."/>
        </authorList>
    </citation>
    <scope>NUCLEOTIDE SEQUENCE [LARGE SCALE GENOMIC DNA]</scope>
    <source>
        <strain evidence="3 4">Alberta</strain>
        <tissue evidence="3">Whole body</tissue>
    </source>
</reference>
<dbReference type="AlphaFoldDB" id="A0A232ESJ3"/>
<feature type="region of interest" description="Disordered" evidence="1">
    <location>
        <begin position="131"/>
        <end position="154"/>
    </location>
</feature>
<evidence type="ECO:0000313" key="4">
    <source>
        <dbReference type="Proteomes" id="UP000215335"/>
    </source>
</evidence>
<feature type="compositionally biased region" description="Low complexity" evidence="1">
    <location>
        <begin position="368"/>
        <end position="379"/>
    </location>
</feature>
<feature type="region of interest" description="Disordered" evidence="1">
    <location>
        <begin position="351"/>
        <end position="383"/>
    </location>
</feature>
<dbReference type="Proteomes" id="UP000215335">
    <property type="component" value="Unassembled WGS sequence"/>
</dbReference>
<proteinExistence type="predicted"/>
<dbReference type="OrthoDB" id="6617422at2759"/>
<feature type="chain" id="PRO_5012082210" evidence="2">
    <location>
        <begin position="26"/>
        <end position="564"/>
    </location>
</feature>
<evidence type="ECO:0000256" key="2">
    <source>
        <dbReference type="SAM" id="SignalP"/>
    </source>
</evidence>
<gene>
    <name evidence="3" type="ORF">TSAR_010481</name>
</gene>
<feature type="compositionally biased region" description="Polar residues" evidence="1">
    <location>
        <begin position="168"/>
        <end position="192"/>
    </location>
</feature>
<keyword evidence="2" id="KW-0732">Signal</keyword>
<evidence type="ECO:0000313" key="3">
    <source>
        <dbReference type="EMBL" id="OXU21325.1"/>
    </source>
</evidence>
<keyword evidence="4" id="KW-1185">Reference proteome</keyword>
<evidence type="ECO:0000256" key="1">
    <source>
        <dbReference type="SAM" id="MobiDB-lite"/>
    </source>
</evidence>
<dbReference type="EMBL" id="NNAY01002415">
    <property type="protein sequence ID" value="OXU21325.1"/>
    <property type="molecule type" value="Genomic_DNA"/>
</dbReference>
<organism evidence="3 4">
    <name type="scientific">Trichomalopsis sarcophagae</name>
    <dbReference type="NCBI Taxonomy" id="543379"/>
    <lineage>
        <taxon>Eukaryota</taxon>
        <taxon>Metazoa</taxon>
        <taxon>Ecdysozoa</taxon>
        <taxon>Arthropoda</taxon>
        <taxon>Hexapoda</taxon>
        <taxon>Insecta</taxon>
        <taxon>Pterygota</taxon>
        <taxon>Neoptera</taxon>
        <taxon>Endopterygota</taxon>
        <taxon>Hymenoptera</taxon>
        <taxon>Apocrita</taxon>
        <taxon>Proctotrupomorpha</taxon>
        <taxon>Chalcidoidea</taxon>
        <taxon>Pteromalidae</taxon>
        <taxon>Pteromalinae</taxon>
        <taxon>Trichomalopsis</taxon>
    </lineage>
</organism>
<protein>
    <submittedName>
        <fullName evidence="3">Uncharacterized protein</fullName>
    </submittedName>
</protein>